<dbReference type="EMBL" id="QEAN01000261">
    <property type="protein sequence ID" value="TPX41676.1"/>
    <property type="molecule type" value="Genomic_DNA"/>
</dbReference>
<evidence type="ECO:0000313" key="2">
    <source>
        <dbReference type="EMBL" id="TPX41676.1"/>
    </source>
</evidence>
<gene>
    <name evidence="3" type="ORF">SeLEV6574_g03313</name>
    <name evidence="2" type="ORF">SeMB42_g05471</name>
</gene>
<name>A0A507CR87_9FUNG</name>
<evidence type="ECO:0000313" key="3">
    <source>
        <dbReference type="EMBL" id="TPX46280.1"/>
    </source>
</evidence>
<evidence type="ECO:0000256" key="1">
    <source>
        <dbReference type="SAM" id="MobiDB-lite"/>
    </source>
</evidence>
<proteinExistence type="predicted"/>
<organism evidence="2 4">
    <name type="scientific">Synchytrium endobioticum</name>
    <dbReference type="NCBI Taxonomy" id="286115"/>
    <lineage>
        <taxon>Eukaryota</taxon>
        <taxon>Fungi</taxon>
        <taxon>Fungi incertae sedis</taxon>
        <taxon>Chytridiomycota</taxon>
        <taxon>Chytridiomycota incertae sedis</taxon>
        <taxon>Chytridiomycetes</taxon>
        <taxon>Synchytriales</taxon>
        <taxon>Synchytriaceae</taxon>
        <taxon>Synchytrium</taxon>
    </lineage>
</organism>
<reference evidence="4 5" key="1">
    <citation type="journal article" date="2019" name="Sci. Rep.">
        <title>Comparative genomics of chytrid fungi reveal insights into the obligate biotrophic and pathogenic lifestyle of Synchytrium endobioticum.</title>
        <authorList>
            <person name="van de Vossenberg B.T.L.H."/>
            <person name="Warris S."/>
            <person name="Nguyen H.D.T."/>
            <person name="van Gent-Pelzer M.P.E."/>
            <person name="Joly D.L."/>
            <person name="van de Geest H.C."/>
            <person name="Bonants P.J.M."/>
            <person name="Smith D.S."/>
            <person name="Levesque C.A."/>
            <person name="van der Lee T.A.J."/>
        </authorList>
    </citation>
    <scope>NUCLEOTIDE SEQUENCE [LARGE SCALE GENOMIC DNA]</scope>
    <source>
        <strain evidence="3 5">LEV6574</strain>
        <strain evidence="2 4">MB42</strain>
    </source>
</reference>
<accession>A0A507CR87</accession>
<evidence type="ECO:0000313" key="4">
    <source>
        <dbReference type="Proteomes" id="UP000317494"/>
    </source>
</evidence>
<comment type="caution">
    <text evidence="2">The sequence shown here is derived from an EMBL/GenBank/DDBJ whole genome shotgun (WGS) entry which is preliminary data.</text>
</comment>
<dbReference type="Proteomes" id="UP000317494">
    <property type="component" value="Unassembled WGS sequence"/>
</dbReference>
<keyword evidence="4" id="KW-1185">Reference proteome</keyword>
<sequence length="206" mass="22616">MIKSSDFMCNEIAIIPWITHPGIMKLIDVACTKKVATDCNLAKIATQITSLTGDTPSIPHHLKQSLTKIQNACGTPPTIDLGPIQRELIAVEIARLTAKQTKLQAIRDSIRDNLSAQLATILSTASSTPRPGHESWSDEEHSPMFSRLFERLCTPIALDFAVKAAADKAKKEKARQQVAKAKARQASKTRGLQTSDARGHVERHLY</sequence>
<dbReference type="VEuPathDB" id="FungiDB:SeMB42_g05471"/>
<dbReference type="EMBL" id="QEAM01000108">
    <property type="protein sequence ID" value="TPX46280.1"/>
    <property type="molecule type" value="Genomic_DNA"/>
</dbReference>
<feature type="compositionally biased region" description="Basic and acidic residues" evidence="1">
    <location>
        <begin position="197"/>
        <end position="206"/>
    </location>
</feature>
<dbReference type="AlphaFoldDB" id="A0A507CR87"/>
<dbReference type="Proteomes" id="UP000320475">
    <property type="component" value="Unassembled WGS sequence"/>
</dbReference>
<evidence type="ECO:0000313" key="5">
    <source>
        <dbReference type="Proteomes" id="UP000320475"/>
    </source>
</evidence>
<feature type="region of interest" description="Disordered" evidence="1">
    <location>
        <begin position="173"/>
        <end position="206"/>
    </location>
</feature>
<protein>
    <submittedName>
        <fullName evidence="2">Uncharacterized protein</fullName>
    </submittedName>
</protein>